<dbReference type="AlphaFoldDB" id="A0A451DAQ8"/>
<accession>A0A451DAQ8</accession>
<dbReference type="NCBIfam" id="TIGR00796">
    <property type="entry name" value="livcs"/>
    <property type="match status" value="1"/>
</dbReference>
<organism evidence="10 11">
    <name type="scientific">Candidatus Erwinia haradaeae</name>
    <dbReference type="NCBI Taxonomy" id="1922217"/>
    <lineage>
        <taxon>Bacteria</taxon>
        <taxon>Pseudomonadati</taxon>
        <taxon>Pseudomonadota</taxon>
        <taxon>Gammaproteobacteria</taxon>
        <taxon>Enterobacterales</taxon>
        <taxon>Erwiniaceae</taxon>
        <taxon>Erwinia</taxon>
    </lineage>
</organism>
<dbReference type="GO" id="GO:0005886">
    <property type="term" value="C:plasma membrane"/>
    <property type="evidence" value="ECO:0007669"/>
    <property type="project" value="UniProtKB-SubCell"/>
</dbReference>
<dbReference type="OrthoDB" id="9783920at2"/>
<dbReference type="PANTHER" id="PTHR30588">
    <property type="entry name" value="BRANCHED-CHAIN AMINO ACID TRANSPORT SYSTEM 2 CARRIER PROTEIN"/>
    <property type="match status" value="1"/>
</dbReference>
<feature type="transmembrane region" description="Helical" evidence="9">
    <location>
        <begin position="315"/>
        <end position="336"/>
    </location>
</feature>
<feature type="transmembrane region" description="Helical" evidence="9">
    <location>
        <begin position="189"/>
        <end position="215"/>
    </location>
</feature>
<dbReference type="Proteomes" id="UP000294368">
    <property type="component" value="Chromosome"/>
</dbReference>
<evidence type="ECO:0000313" key="11">
    <source>
        <dbReference type="Proteomes" id="UP000294368"/>
    </source>
</evidence>
<evidence type="ECO:0000256" key="8">
    <source>
        <dbReference type="ARBA" id="ARBA00023136"/>
    </source>
</evidence>
<dbReference type="GO" id="GO:0015820">
    <property type="term" value="P:L-leucine transport"/>
    <property type="evidence" value="ECO:0007669"/>
    <property type="project" value="TreeGrafter"/>
</dbReference>
<dbReference type="EMBL" id="LR217715">
    <property type="protein sequence ID" value="VFP83305.1"/>
    <property type="molecule type" value="Genomic_DNA"/>
</dbReference>
<keyword evidence="6 9" id="KW-0029">Amino-acid transport</keyword>
<keyword evidence="5 9" id="KW-0812">Transmembrane</keyword>
<keyword evidence="4" id="KW-1003">Cell membrane</keyword>
<keyword evidence="8 9" id="KW-0472">Membrane</keyword>
<dbReference type="GO" id="GO:0015188">
    <property type="term" value="F:L-isoleucine transmembrane transporter activity"/>
    <property type="evidence" value="ECO:0007669"/>
    <property type="project" value="TreeGrafter"/>
</dbReference>
<evidence type="ECO:0000256" key="5">
    <source>
        <dbReference type="ARBA" id="ARBA00022692"/>
    </source>
</evidence>
<dbReference type="InterPro" id="IPR004685">
    <property type="entry name" value="Brnchd-chn_aa_trnsp_Livcs"/>
</dbReference>
<feature type="transmembrane region" description="Helical" evidence="9">
    <location>
        <begin position="281"/>
        <end position="303"/>
    </location>
</feature>
<feature type="transmembrane region" description="Helical" evidence="9">
    <location>
        <begin position="342"/>
        <end position="362"/>
    </location>
</feature>
<feature type="transmembrane region" description="Helical" evidence="9">
    <location>
        <begin position="9"/>
        <end position="29"/>
    </location>
</feature>
<evidence type="ECO:0000256" key="3">
    <source>
        <dbReference type="ARBA" id="ARBA00022448"/>
    </source>
</evidence>
<evidence type="ECO:0000256" key="2">
    <source>
        <dbReference type="ARBA" id="ARBA00008540"/>
    </source>
</evidence>
<evidence type="ECO:0000256" key="1">
    <source>
        <dbReference type="ARBA" id="ARBA00004651"/>
    </source>
</evidence>
<comment type="function">
    <text evidence="9">Component of the transport system for branched-chain amino acids.</text>
</comment>
<sequence>MIHPGTVKNLLMLSGMIFALFVGAGNIIFPPMVGLQSGAYIWYAALGFLITAVGLPFIALIALARVGGSIENVSAPIGKSAGVILAIVCYLIVGPLFAIPRTSMVSFEIGLSPFIGSGPFPLFIYSVIYFCVVIFMSLNPGKVLAMLGYILAPLKIIALSLLSLTAVYWSVDDIVTSAPPNTEYKSEAFAHGLVSGYLTMDTLGALVFSMVIINAVRAQGIKTVQLLTRYTIISGVIASIGLIIIYIALIKIGANSLHIVQQNANGATILHSYIQHIYGRIGVLFLSVLIGIACIVTAVGLTCSCAEFFTRYIPLSYRKVVCLIGFLSMLFSNLGLNNLIKVFTPILMVIYPPCIVLIFLSFTLKWWKKSNRIILPVMLVSVIFGVVDAIKNMHIPVFIPEYILYQLPLSEQGLEWVLPVILMLVVLGVYDRIATH</sequence>
<evidence type="ECO:0000256" key="9">
    <source>
        <dbReference type="RuleBase" id="RU362122"/>
    </source>
</evidence>
<evidence type="ECO:0000256" key="4">
    <source>
        <dbReference type="ARBA" id="ARBA00022475"/>
    </source>
</evidence>
<dbReference type="Pfam" id="PF05525">
    <property type="entry name" value="Branch_AA_trans"/>
    <property type="match status" value="1"/>
</dbReference>
<feature type="transmembrane region" description="Helical" evidence="9">
    <location>
        <begin position="374"/>
        <end position="393"/>
    </location>
</feature>
<dbReference type="GO" id="GO:0005304">
    <property type="term" value="F:L-valine transmembrane transporter activity"/>
    <property type="evidence" value="ECO:0007669"/>
    <property type="project" value="TreeGrafter"/>
</dbReference>
<feature type="transmembrane region" description="Helical" evidence="9">
    <location>
        <begin position="413"/>
        <end position="430"/>
    </location>
</feature>
<proteinExistence type="inferred from homology"/>
<keyword evidence="7 9" id="KW-1133">Transmembrane helix</keyword>
<comment type="similarity">
    <text evidence="2 9">Belongs to the branched chain amino acid transporter family.</text>
</comment>
<keyword evidence="3 9" id="KW-0813">Transport</keyword>
<evidence type="ECO:0000256" key="7">
    <source>
        <dbReference type="ARBA" id="ARBA00022989"/>
    </source>
</evidence>
<feature type="transmembrane region" description="Helical" evidence="9">
    <location>
        <begin position="41"/>
        <end position="64"/>
    </location>
</feature>
<feature type="transmembrane region" description="Helical" evidence="9">
    <location>
        <begin position="150"/>
        <end position="169"/>
    </location>
</feature>
<gene>
    <name evidence="10" type="primary">brnQ</name>
    <name evidence="10" type="ORF">ERCIKOCA2762_552</name>
</gene>
<feature type="transmembrane region" description="Helical" evidence="9">
    <location>
        <begin position="119"/>
        <end position="138"/>
    </location>
</feature>
<dbReference type="GO" id="GO:0015190">
    <property type="term" value="F:L-leucine transmembrane transporter activity"/>
    <property type="evidence" value="ECO:0007669"/>
    <property type="project" value="TreeGrafter"/>
</dbReference>
<evidence type="ECO:0000256" key="6">
    <source>
        <dbReference type="ARBA" id="ARBA00022970"/>
    </source>
</evidence>
<dbReference type="GO" id="GO:0015818">
    <property type="term" value="P:isoleucine transport"/>
    <property type="evidence" value="ECO:0007669"/>
    <property type="project" value="TreeGrafter"/>
</dbReference>
<protein>
    <recommendedName>
        <fullName evidence="9">Branched-chain amino acid transport system carrier protein</fullName>
    </recommendedName>
</protein>
<name>A0A451DAQ8_9GAMM</name>
<reference evidence="10 11" key="1">
    <citation type="submission" date="2019-02" db="EMBL/GenBank/DDBJ databases">
        <authorList>
            <person name="Manzano-Marin A."/>
            <person name="Manzano-Marin A."/>
        </authorList>
    </citation>
    <scope>NUCLEOTIDE SEQUENCE [LARGE SCALE GENOMIC DNA]</scope>
    <source>
        <strain evidence="10 11">ErCikochiana</strain>
    </source>
</reference>
<evidence type="ECO:0000313" key="10">
    <source>
        <dbReference type="EMBL" id="VFP83305.1"/>
    </source>
</evidence>
<comment type="subcellular location">
    <subcellularLocation>
        <location evidence="9">Cell inner membrane</location>
        <topology evidence="9">Multi-pass membrane protein</topology>
    </subcellularLocation>
    <subcellularLocation>
        <location evidence="1">Cell membrane</location>
        <topology evidence="1">Multi-pass membrane protein</topology>
    </subcellularLocation>
</comment>
<feature type="transmembrane region" description="Helical" evidence="9">
    <location>
        <begin position="227"/>
        <end position="249"/>
    </location>
</feature>
<feature type="transmembrane region" description="Helical" evidence="9">
    <location>
        <begin position="76"/>
        <end position="99"/>
    </location>
</feature>
<dbReference type="RefSeq" id="WP_157988806.1">
    <property type="nucleotide sequence ID" value="NZ_LR217715.1"/>
</dbReference>
<dbReference type="PANTHER" id="PTHR30588:SF0">
    <property type="entry name" value="BRANCHED-CHAIN AMINO ACID PERMEASE BRNQ"/>
    <property type="match status" value="1"/>
</dbReference>